<dbReference type="EMBL" id="GAMC01008121">
    <property type="protein sequence ID" value="JAB98434.1"/>
    <property type="molecule type" value="mRNA"/>
</dbReference>
<name>W8C7B8_CERCA</name>
<reference evidence="2" key="2">
    <citation type="journal article" date="2014" name="BMC Genomics">
        <title>A genomic perspective to assessing quality of mass-reared SIT flies used in Mediterranean fruit fly (Ceratitis capitata) eradication in California.</title>
        <authorList>
            <person name="Calla B."/>
            <person name="Hall B."/>
            <person name="Hou S."/>
            <person name="Geib S.M."/>
        </authorList>
    </citation>
    <scope>NUCLEOTIDE SEQUENCE</scope>
</reference>
<feature type="compositionally biased region" description="Low complexity" evidence="1">
    <location>
        <begin position="80"/>
        <end position="93"/>
    </location>
</feature>
<sequence>MVDDFSPMRMQKKTRSASICATSGGSIETAIHNMPAYGAASGSATPESGGTPGYRRRRPATRSQSARITSGAKSVRRRAQAQAQQQQQQQADAGSAAVAVAANSGGATGQLCIQTSDGADGQEANIPAEVIQAGMPSPGGTRRVVLLLQDGTYMMTEMHDDEFKALNIAA</sequence>
<evidence type="ECO:0000256" key="1">
    <source>
        <dbReference type="SAM" id="MobiDB-lite"/>
    </source>
</evidence>
<feature type="compositionally biased region" description="Polar residues" evidence="1">
    <location>
        <begin position="61"/>
        <end position="72"/>
    </location>
</feature>
<feature type="region of interest" description="Disordered" evidence="1">
    <location>
        <begin position="37"/>
        <end position="93"/>
    </location>
</feature>
<organism evidence="2">
    <name type="scientific">Ceratitis capitata</name>
    <name type="common">Mediterranean fruit fly</name>
    <name type="synonym">Tephritis capitata</name>
    <dbReference type="NCBI Taxonomy" id="7213"/>
    <lineage>
        <taxon>Eukaryota</taxon>
        <taxon>Metazoa</taxon>
        <taxon>Ecdysozoa</taxon>
        <taxon>Arthropoda</taxon>
        <taxon>Hexapoda</taxon>
        <taxon>Insecta</taxon>
        <taxon>Pterygota</taxon>
        <taxon>Neoptera</taxon>
        <taxon>Endopterygota</taxon>
        <taxon>Diptera</taxon>
        <taxon>Brachycera</taxon>
        <taxon>Muscomorpha</taxon>
        <taxon>Tephritoidea</taxon>
        <taxon>Tephritidae</taxon>
        <taxon>Ceratitis</taxon>
        <taxon>Ceratitis</taxon>
    </lineage>
</organism>
<proteinExistence type="evidence at transcript level"/>
<dbReference type="OrthoDB" id="1918685at2759"/>
<evidence type="ECO:0000313" key="2">
    <source>
        <dbReference type="EMBL" id="JAB98434.1"/>
    </source>
</evidence>
<protein>
    <submittedName>
        <fullName evidence="2">Uncharacterized protein</fullName>
    </submittedName>
</protein>
<accession>W8C7B8</accession>
<feature type="region of interest" description="Disordered" evidence="1">
    <location>
        <begin position="1"/>
        <end position="20"/>
    </location>
</feature>
<reference evidence="2" key="1">
    <citation type="submission" date="2013-07" db="EMBL/GenBank/DDBJ databases">
        <authorList>
            <person name="Geib S."/>
        </authorList>
    </citation>
    <scope>NUCLEOTIDE SEQUENCE</scope>
</reference>
<dbReference type="AlphaFoldDB" id="W8C7B8"/>